<dbReference type="EMBL" id="FWXI01000002">
    <property type="protein sequence ID" value="SMC38441.1"/>
    <property type="molecule type" value="Genomic_DNA"/>
</dbReference>
<feature type="domain" description="SAF" evidence="5">
    <location>
        <begin position="199"/>
        <end position="261"/>
    </location>
</feature>
<keyword evidence="7" id="KW-1185">Reference proteome</keyword>
<dbReference type="GO" id="GO:0044780">
    <property type="term" value="P:bacterial-type flagellum assembly"/>
    <property type="evidence" value="ECO:0007669"/>
    <property type="project" value="InterPro"/>
</dbReference>
<dbReference type="OrthoDB" id="255224at2"/>
<dbReference type="PANTHER" id="PTHR36307">
    <property type="entry name" value="FLAGELLA BASAL BODY P-RING FORMATION PROTEIN FLGA"/>
    <property type="match status" value="1"/>
</dbReference>
<dbReference type="InterPro" id="IPR039246">
    <property type="entry name" value="Flagellar_FlgA"/>
</dbReference>
<dbReference type="Gene3D" id="2.30.30.760">
    <property type="match status" value="1"/>
</dbReference>
<protein>
    <submittedName>
        <fullName evidence="6">Flagella basal body P-ring formation protein FlgA</fullName>
    </submittedName>
</protein>
<dbReference type="Proteomes" id="UP000192738">
    <property type="component" value="Unassembled WGS sequence"/>
</dbReference>
<comment type="subcellular location">
    <subcellularLocation>
        <location evidence="1">Periplasm</location>
    </subcellularLocation>
</comment>
<sequence length="324" mass="35169">MKIKLYRLTMVLLCVAGILFIGNSAKAQGLTINVAAESLVSGQYFTLGDIATISGEDNQRIDNLRQIRLGNTPAPGRSVVLTGELLGVRLSASHTDFTGISWQVPPQFRITALSQLITGQRLVDQAENYLKERLVGSDIVITPAGRTQDVLVPPGEIVVTIELPYGVKYNAPTNVTVGITVAGQLYNKANLRFDIKKYEQVAVVSRALAARELIDSADITFERRDIGRMPPGYFTDLNKILGLSVKRQLAPGTAITDSMLEKPILVKRGKTVRIVAQIGHIAVSVPGIALQNGSQGQFIRVQNANSKKMITGQVVDETTIQTHI</sequence>
<evidence type="ECO:0000256" key="4">
    <source>
        <dbReference type="SAM" id="SignalP"/>
    </source>
</evidence>
<reference evidence="6 7" key="1">
    <citation type="submission" date="2017-04" db="EMBL/GenBank/DDBJ databases">
        <authorList>
            <person name="Afonso C.L."/>
            <person name="Miller P.J."/>
            <person name="Scott M.A."/>
            <person name="Spackman E."/>
            <person name="Goraichik I."/>
            <person name="Dimitrov K.M."/>
            <person name="Suarez D.L."/>
            <person name="Swayne D.E."/>
        </authorList>
    </citation>
    <scope>NUCLEOTIDE SEQUENCE [LARGE SCALE GENOMIC DNA]</scope>
    <source>
        <strain evidence="6 7">DSM 5090</strain>
    </source>
</reference>
<keyword evidence="3" id="KW-0574">Periplasm</keyword>
<keyword evidence="2 4" id="KW-0732">Signal</keyword>
<dbReference type="InterPro" id="IPR013974">
    <property type="entry name" value="SAF"/>
</dbReference>
<evidence type="ECO:0000313" key="6">
    <source>
        <dbReference type="EMBL" id="SMC38441.1"/>
    </source>
</evidence>
<feature type="signal peptide" evidence="4">
    <location>
        <begin position="1"/>
        <end position="27"/>
    </location>
</feature>
<feature type="chain" id="PRO_5012213009" evidence="4">
    <location>
        <begin position="28"/>
        <end position="324"/>
    </location>
</feature>
<dbReference type="PANTHER" id="PTHR36307:SF1">
    <property type="entry name" value="FLAGELLA BASAL BODY P-RING FORMATION PROTEIN FLGA"/>
    <property type="match status" value="1"/>
</dbReference>
<evidence type="ECO:0000256" key="1">
    <source>
        <dbReference type="ARBA" id="ARBA00004418"/>
    </source>
</evidence>
<keyword evidence="6" id="KW-0282">Flagellum</keyword>
<evidence type="ECO:0000256" key="3">
    <source>
        <dbReference type="ARBA" id="ARBA00022764"/>
    </source>
</evidence>
<evidence type="ECO:0000259" key="5">
    <source>
        <dbReference type="SMART" id="SM00858"/>
    </source>
</evidence>
<accession>A0A1W1YRJ7</accession>
<dbReference type="NCBIfam" id="TIGR03170">
    <property type="entry name" value="flgA_cterm"/>
    <property type="match status" value="1"/>
</dbReference>
<keyword evidence="6" id="KW-0969">Cilium</keyword>
<dbReference type="GO" id="GO:0042597">
    <property type="term" value="C:periplasmic space"/>
    <property type="evidence" value="ECO:0007669"/>
    <property type="project" value="UniProtKB-SubCell"/>
</dbReference>
<keyword evidence="6" id="KW-0966">Cell projection</keyword>
<evidence type="ECO:0000256" key="2">
    <source>
        <dbReference type="ARBA" id="ARBA00022729"/>
    </source>
</evidence>
<name>A0A1W1YRJ7_9FIRM</name>
<organism evidence="6 7">
    <name type="scientific">Sporomusa malonica</name>
    <dbReference type="NCBI Taxonomy" id="112901"/>
    <lineage>
        <taxon>Bacteria</taxon>
        <taxon>Bacillati</taxon>
        <taxon>Bacillota</taxon>
        <taxon>Negativicutes</taxon>
        <taxon>Selenomonadales</taxon>
        <taxon>Sporomusaceae</taxon>
        <taxon>Sporomusa</taxon>
    </lineage>
</organism>
<dbReference type="SMART" id="SM00858">
    <property type="entry name" value="SAF"/>
    <property type="match status" value="1"/>
</dbReference>
<gene>
    <name evidence="6" type="ORF">SAMN04488500_10290</name>
</gene>
<evidence type="ECO:0000313" key="7">
    <source>
        <dbReference type="Proteomes" id="UP000192738"/>
    </source>
</evidence>
<dbReference type="Gene3D" id="3.90.1210.10">
    <property type="entry name" value="Antifreeze-like/N-acetylneuraminic acid synthase C-terminal domain"/>
    <property type="match status" value="1"/>
</dbReference>
<dbReference type="InterPro" id="IPR017585">
    <property type="entry name" value="SAF_FlgA"/>
</dbReference>
<dbReference type="AlphaFoldDB" id="A0A1W1YRJ7"/>
<dbReference type="STRING" id="112901.SAMN04488500_10290"/>
<dbReference type="RefSeq" id="WP_084574005.1">
    <property type="nucleotide sequence ID" value="NZ_CP155572.1"/>
</dbReference>
<dbReference type="CDD" id="cd11614">
    <property type="entry name" value="SAF_CpaB_FlgA_like"/>
    <property type="match status" value="1"/>
</dbReference>
<dbReference type="Pfam" id="PF13144">
    <property type="entry name" value="ChapFlgA"/>
    <property type="match status" value="1"/>
</dbReference>
<proteinExistence type="predicted"/>